<dbReference type="GO" id="GO:0046872">
    <property type="term" value="F:metal ion binding"/>
    <property type="evidence" value="ECO:0007669"/>
    <property type="project" value="InterPro"/>
</dbReference>
<evidence type="ECO:0000313" key="15">
    <source>
        <dbReference type="Proteomes" id="UP000186922"/>
    </source>
</evidence>
<evidence type="ECO:0000256" key="12">
    <source>
        <dbReference type="SAM" id="MobiDB-lite"/>
    </source>
</evidence>
<feature type="domain" description="Nudix hydrolase" evidence="13">
    <location>
        <begin position="72"/>
        <end position="230"/>
    </location>
</feature>
<comment type="subunit">
    <text evidence="3">Homodimer.</text>
</comment>
<evidence type="ECO:0000256" key="10">
    <source>
        <dbReference type="ARBA" id="ARBA00071467"/>
    </source>
</evidence>
<sequence length="248" mass="28513">MDDSLKGHPPKDPKVDNRDTLPYEVSVNEEVRRKIESLQDVKIKRCEKSIYIQPMTMTYKQNGREKFWDFIKTHDSVSIIVYNRTKDSLVFVKQFRPGVWIHTTDWSVDKSTVDVQNFPARLGITYELCAGIVDKDLPLDVIAQQEVLEETGYQVSSNDLELVTSMRSNVGVAGSLQTMYYLEVTDDQRVSKGGGSDKEGELIEVVEIPVENVKEMMFDQKLARPAGLMFALMWFFQNKYQQNRSPIT</sequence>
<gene>
    <name evidence="14" type="primary">RvY_02796-1</name>
    <name evidence="14" type="synonym">RvY_02796.1</name>
    <name evidence="14" type="ORF">RvY_02796</name>
</gene>
<dbReference type="InterPro" id="IPR004385">
    <property type="entry name" value="NDP_pyrophosphatase"/>
</dbReference>
<evidence type="ECO:0000256" key="5">
    <source>
        <dbReference type="ARBA" id="ARBA00022801"/>
    </source>
</evidence>
<dbReference type="EMBL" id="BDGG01000001">
    <property type="protein sequence ID" value="GAU90373.1"/>
    <property type="molecule type" value="Genomic_DNA"/>
</dbReference>
<evidence type="ECO:0000256" key="7">
    <source>
        <dbReference type="ARBA" id="ARBA00051086"/>
    </source>
</evidence>
<evidence type="ECO:0000256" key="2">
    <source>
        <dbReference type="ARBA" id="ARBA00004496"/>
    </source>
</evidence>
<comment type="cofactor">
    <cofactor evidence="1">
        <name>Mg(2+)</name>
        <dbReference type="ChEBI" id="CHEBI:18420"/>
    </cofactor>
</comment>
<reference evidence="14 15" key="1">
    <citation type="journal article" date="2016" name="Nat. Commun.">
        <title>Extremotolerant tardigrade genome and improved radiotolerance of human cultured cells by tardigrade-unique protein.</title>
        <authorList>
            <person name="Hashimoto T."/>
            <person name="Horikawa D.D."/>
            <person name="Saito Y."/>
            <person name="Kuwahara H."/>
            <person name="Kozuka-Hata H."/>
            <person name="Shin-I T."/>
            <person name="Minakuchi Y."/>
            <person name="Ohishi K."/>
            <person name="Motoyama A."/>
            <person name="Aizu T."/>
            <person name="Enomoto A."/>
            <person name="Kondo K."/>
            <person name="Tanaka S."/>
            <person name="Hara Y."/>
            <person name="Koshikawa S."/>
            <person name="Sagara H."/>
            <person name="Miura T."/>
            <person name="Yokobori S."/>
            <person name="Miyagawa K."/>
            <person name="Suzuki Y."/>
            <person name="Kubo T."/>
            <person name="Oyama M."/>
            <person name="Kohara Y."/>
            <person name="Fujiyama A."/>
            <person name="Arakawa K."/>
            <person name="Katayama T."/>
            <person name="Toyoda A."/>
            <person name="Kunieda T."/>
        </authorList>
    </citation>
    <scope>NUCLEOTIDE SEQUENCE [LARGE SCALE GENOMIC DNA]</scope>
    <source>
        <strain evidence="14 15">YOKOZUNA-1</strain>
    </source>
</reference>
<evidence type="ECO:0000256" key="11">
    <source>
        <dbReference type="ARBA" id="ARBA00080475"/>
    </source>
</evidence>
<dbReference type="GO" id="GO:0005737">
    <property type="term" value="C:cytoplasm"/>
    <property type="evidence" value="ECO:0007669"/>
    <property type="project" value="UniProtKB-SubCell"/>
</dbReference>
<dbReference type="PANTHER" id="PTHR11839">
    <property type="entry name" value="UDP/ADP-SUGAR PYROPHOSPHATASE"/>
    <property type="match status" value="1"/>
</dbReference>
<comment type="catalytic activity">
    <reaction evidence="7">
        <text>UDP-sugar + H2O = UMP + alpha-D-aldose 1-phosphate.</text>
        <dbReference type="EC" id="3.6.1.45"/>
    </reaction>
</comment>
<evidence type="ECO:0000256" key="6">
    <source>
        <dbReference type="ARBA" id="ARBA00022842"/>
    </source>
</evidence>
<evidence type="ECO:0000256" key="4">
    <source>
        <dbReference type="ARBA" id="ARBA00022490"/>
    </source>
</evidence>
<keyword evidence="5" id="KW-0378">Hydrolase</keyword>
<name>A0A1D1UVH8_RAMVA</name>
<dbReference type="Gene3D" id="3.90.79.10">
    <property type="entry name" value="Nucleoside Triphosphate Pyrophosphohydrolase"/>
    <property type="match status" value="1"/>
</dbReference>
<dbReference type="Proteomes" id="UP000186922">
    <property type="component" value="Unassembled WGS sequence"/>
</dbReference>
<dbReference type="EC" id="3.6.1.45" evidence="9"/>
<dbReference type="PANTHER" id="PTHR11839:SF15">
    <property type="entry name" value="URIDINE DIPHOSPHATE GLUCOSE PYROPHOSPHATASE NUDT14"/>
    <property type="match status" value="1"/>
</dbReference>
<dbReference type="NCBIfam" id="TIGR00052">
    <property type="entry name" value="nudix-type nucleoside diphosphatase, YffH/AdpP family"/>
    <property type="match status" value="1"/>
</dbReference>
<dbReference type="PROSITE" id="PS51462">
    <property type="entry name" value="NUDIX"/>
    <property type="match status" value="1"/>
</dbReference>
<keyword evidence="15" id="KW-1185">Reference proteome</keyword>
<dbReference type="STRING" id="947166.A0A1D1UVH8"/>
<protein>
    <recommendedName>
        <fullName evidence="10">Uridine diphosphate glucose pyrophosphatase NUDT14</fullName>
        <ecNumber evidence="9">3.6.1.45</ecNumber>
    </recommendedName>
    <alternativeName>
        <fullName evidence="11">Nucleoside diphosphate-linked moiety X motif 14</fullName>
    </alternativeName>
</protein>
<proteinExistence type="predicted"/>
<feature type="region of interest" description="Disordered" evidence="12">
    <location>
        <begin position="1"/>
        <end position="20"/>
    </location>
</feature>
<keyword evidence="6" id="KW-0460">Magnesium</keyword>
<evidence type="ECO:0000256" key="3">
    <source>
        <dbReference type="ARBA" id="ARBA00011738"/>
    </source>
</evidence>
<accession>A0A1D1UVH8</accession>
<dbReference type="GO" id="GO:0008768">
    <property type="term" value="F:UDP-sugar diphosphatase activity"/>
    <property type="evidence" value="ECO:0007669"/>
    <property type="project" value="UniProtKB-EC"/>
</dbReference>
<dbReference type="InterPro" id="IPR015797">
    <property type="entry name" value="NUDIX_hydrolase-like_dom_sf"/>
</dbReference>
<evidence type="ECO:0000256" key="9">
    <source>
        <dbReference type="ARBA" id="ARBA00066480"/>
    </source>
</evidence>
<evidence type="ECO:0000256" key="8">
    <source>
        <dbReference type="ARBA" id="ARBA00054674"/>
    </source>
</evidence>
<dbReference type="SUPFAM" id="SSF55811">
    <property type="entry name" value="Nudix"/>
    <property type="match status" value="1"/>
</dbReference>
<dbReference type="GO" id="GO:0019693">
    <property type="term" value="P:ribose phosphate metabolic process"/>
    <property type="evidence" value="ECO:0007669"/>
    <property type="project" value="TreeGrafter"/>
</dbReference>
<dbReference type="CDD" id="cd18887">
    <property type="entry name" value="NUDIX_UGPPase_Nudt14"/>
    <property type="match status" value="1"/>
</dbReference>
<keyword evidence="4" id="KW-0963">Cytoplasm</keyword>
<comment type="function">
    <text evidence="8">Hydrolyzes UDP-glucose to glucose 1-phosphate and UMP and ADP-ribose to ribose 5-phosphate and AMP. The physiological substrate is probably UDP-glucose. Poor activity on other substrates such as ADP-glucose, CDP-glucose, GDP-glucose and GDP-mannose.</text>
</comment>
<comment type="subcellular location">
    <subcellularLocation>
        <location evidence="2">Cytoplasm</location>
    </subcellularLocation>
</comment>
<dbReference type="OrthoDB" id="10249920at2759"/>
<dbReference type="AlphaFoldDB" id="A0A1D1UVH8"/>
<dbReference type="FunFam" id="3.90.79.10:FF:000035">
    <property type="entry name" value="Uridine diphosphate glucose pyrophosphatase"/>
    <property type="match status" value="1"/>
</dbReference>
<evidence type="ECO:0000256" key="1">
    <source>
        <dbReference type="ARBA" id="ARBA00001946"/>
    </source>
</evidence>
<dbReference type="GO" id="GO:0006753">
    <property type="term" value="P:nucleoside phosphate metabolic process"/>
    <property type="evidence" value="ECO:0007669"/>
    <property type="project" value="TreeGrafter"/>
</dbReference>
<organism evidence="14 15">
    <name type="scientific">Ramazzottius varieornatus</name>
    <name type="common">Water bear</name>
    <name type="synonym">Tardigrade</name>
    <dbReference type="NCBI Taxonomy" id="947166"/>
    <lineage>
        <taxon>Eukaryota</taxon>
        <taxon>Metazoa</taxon>
        <taxon>Ecdysozoa</taxon>
        <taxon>Tardigrada</taxon>
        <taxon>Eutardigrada</taxon>
        <taxon>Parachela</taxon>
        <taxon>Hypsibioidea</taxon>
        <taxon>Ramazzottiidae</taxon>
        <taxon>Ramazzottius</taxon>
    </lineage>
</organism>
<evidence type="ECO:0000259" key="13">
    <source>
        <dbReference type="PROSITE" id="PS51462"/>
    </source>
</evidence>
<dbReference type="InterPro" id="IPR000086">
    <property type="entry name" value="NUDIX_hydrolase_dom"/>
</dbReference>
<comment type="caution">
    <text evidence="14">The sequence shown here is derived from an EMBL/GenBank/DDBJ whole genome shotgun (WGS) entry which is preliminary data.</text>
</comment>
<evidence type="ECO:0000313" key="14">
    <source>
        <dbReference type="EMBL" id="GAU90373.1"/>
    </source>
</evidence>